<keyword evidence="2" id="KW-0479">Metal-binding</keyword>
<reference evidence="4" key="1">
    <citation type="submission" date="2023-06" db="EMBL/GenBank/DDBJ databases">
        <authorList>
            <person name="Kurt Z."/>
        </authorList>
    </citation>
    <scope>NUCLEOTIDE SEQUENCE</scope>
</reference>
<evidence type="ECO:0000259" key="3">
    <source>
        <dbReference type="Pfam" id="PF13359"/>
    </source>
</evidence>
<sequence length="152" mass="17753">MFIIAGAPGAMHDITLAKLHVDRMKLWLGRDNYIIADLGYQGLQHDLKVLIPVKKPKGEQLTVTQKAYNTIISSQRIIVENFFGRMVNTFAFSKNIYKSCDTAYVPITKLVYALTNFHILNHPLRQEDISHEIYQDREYEFTWMQDVFQQEE</sequence>
<evidence type="ECO:0000256" key="1">
    <source>
        <dbReference type="ARBA" id="ARBA00001968"/>
    </source>
</evidence>
<proteinExistence type="predicted"/>
<evidence type="ECO:0000256" key="2">
    <source>
        <dbReference type="ARBA" id="ARBA00022723"/>
    </source>
</evidence>
<reference evidence="5 6" key="2">
    <citation type="submission" date="2024-07" db="EMBL/GenBank/DDBJ databases">
        <authorList>
            <person name="Akdeniz Z."/>
        </authorList>
    </citation>
    <scope>NUCLEOTIDE SEQUENCE [LARGE SCALE GENOMIC DNA]</scope>
</reference>
<name>A0AA86NYB0_9EUKA</name>
<protein>
    <recommendedName>
        <fullName evidence="3">DDE Tnp4 domain-containing protein</fullName>
    </recommendedName>
</protein>
<dbReference type="EMBL" id="CAXDID020000006">
    <property type="protein sequence ID" value="CAL5976148.1"/>
    <property type="molecule type" value="Genomic_DNA"/>
</dbReference>
<dbReference type="EMBL" id="CATOUU010000386">
    <property type="protein sequence ID" value="CAI9928229.1"/>
    <property type="molecule type" value="Genomic_DNA"/>
</dbReference>
<accession>A0AA86NYB0</accession>
<comment type="caution">
    <text evidence="4">The sequence shown here is derived from an EMBL/GenBank/DDBJ whole genome shotgun (WGS) entry which is preliminary data.</text>
</comment>
<dbReference type="Proteomes" id="UP001642409">
    <property type="component" value="Unassembled WGS sequence"/>
</dbReference>
<keyword evidence="6" id="KW-1185">Reference proteome</keyword>
<evidence type="ECO:0000313" key="5">
    <source>
        <dbReference type="EMBL" id="CAL5976148.1"/>
    </source>
</evidence>
<evidence type="ECO:0000313" key="4">
    <source>
        <dbReference type="EMBL" id="CAI9928229.1"/>
    </source>
</evidence>
<dbReference type="AlphaFoldDB" id="A0AA86NYB0"/>
<dbReference type="Pfam" id="PF13359">
    <property type="entry name" value="DDE_Tnp_4"/>
    <property type="match status" value="1"/>
</dbReference>
<comment type="cofactor">
    <cofactor evidence="1">
        <name>a divalent metal cation</name>
        <dbReference type="ChEBI" id="CHEBI:60240"/>
    </cofactor>
</comment>
<feature type="domain" description="DDE Tnp4" evidence="3">
    <location>
        <begin position="1"/>
        <end position="116"/>
    </location>
</feature>
<organism evidence="4">
    <name type="scientific">Hexamita inflata</name>
    <dbReference type="NCBI Taxonomy" id="28002"/>
    <lineage>
        <taxon>Eukaryota</taxon>
        <taxon>Metamonada</taxon>
        <taxon>Diplomonadida</taxon>
        <taxon>Hexamitidae</taxon>
        <taxon>Hexamitinae</taxon>
        <taxon>Hexamita</taxon>
    </lineage>
</organism>
<gene>
    <name evidence="4" type="ORF">HINF_LOCUS15874</name>
    <name evidence="5" type="ORF">HINF_LOCUS3687</name>
</gene>
<dbReference type="InterPro" id="IPR027806">
    <property type="entry name" value="HARBI1_dom"/>
</dbReference>
<dbReference type="GO" id="GO:0046872">
    <property type="term" value="F:metal ion binding"/>
    <property type="evidence" value="ECO:0007669"/>
    <property type="project" value="UniProtKB-KW"/>
</dbReference>
<evidence type="ECO:0000313" key="6">
    <source>
        <dbReference type="Proteomes" id="UP001642409"/>
    </source>
</evidence>